<keyword evidence="3" id="KW-1185">Reference proteome</keyword>
<dbReference type="NCBIfam" id="NF046055">
    <property type="entry name" value="restr_BPTD_3080"/>
    <property type="match status" value="1"/>
</dbReference>
<keyword evidence="2" id="KW-0378">Hydrolase</keyword>
<gene>
    <name evidence="2" type="ORF">DDZ18_10530</name>
</gene>
<accession>A0A2U2BT31</accession>
<dbReference type="InterPro" id="IPR050742">
    <property type="entry name" value="Helicase_Restrict-Modif_Enz"/>
</dbReference>
<feature type="domain" description="Helicase/UvrB N-terminal" evidence="1">
    <location>
        <begin position="156"/>
        <end position="325"/>
    </location>
</feature>
<dbReference type="RefSeq" id="WP_109253350.1">
    <property type="nucleotide sequence ID" value="NZ_QEXV01000004.1"/>
</dbReference>
<organism evidence="2 3">
    <name type="scientific">Marinicauda salina</name>
    <dbReference type="NCBI Taxonomy" id="2135793"/>
    <lineage>
        <taxon>Bacteria</taxon>
        <taxon>Pseudomonadati</taxon>
        <taxon>Pseudomonadota</taxon>
        <taxon>Alphaproteobacteria</taxon>
        <taxon>Maricaulales</taxon>
        <taxon>Maricaulaceae</taxon>
        <taxon>Marinicauda</taxon>
    </lineage>
</organism>
<evidence type="ECO:0000313" key="3">
    <source>
        <dbReference type="Proteomes" id="UP000245168"/>
    </source>
</evidence>
<dbReference type="GO" id="GO:0005524">
    <property type="term" value="F:ATP binding"/>
    <property type="evidence" value="ECO:0007669"/>
    <property type="project" value="InterPro"/>
</dbReference>
<dbReference type="OrthoDB" id="9803459at2"/>
<dbReference type="Pfam" id="PF04851">
    <property type="entry name" value="ResIII"/>
    <property type="match status" value="1"/>
</dbReference>
<keyword evidence="2" id="KW-0255">Endonuclease</keyword>
<dbReference type="GO" id="GO:0016787">
    <property type="term" value="F:hydrolase activity"/>
    <property type="evidence" value="ECO:0007669"/>
    <property type="project" value="InterPro"/>
</dbReference>
<protein>
    <submittedName>
        <fullName evidence="2">Restriction endonuclease</fullName>
    </submittedName>
</protein>
<dbReference type="GO" id="GO:0003677">
    <property type="term" value="F:DNA binding"/>
    <property type="evidence" value="ECO:0007669"/>
    <property type="project" value="InterPro"/>
</dbReference>
<evidence type="ECO:0000259" key="1">
    <source>
        <dbReference type="Pfam" id="PF04851"/>
    </source>
</evidence>
<dbReference type="AlphaFoldDB" id="A0A2U2BT31"/>
<dbReference type="InterPro" id="IPR027417">
    <property type="entry name" value="P-loop_NTPase"/>
</dbReference>
<dbReference type="EMBL" id="QEXV01000004">
    <property type="protein sequence ID" value="PWE17126.1"/>
    <property type="molecule type" value="Genomic_DNA"/>
</dbReference>
<dbReference type="PANTHER" id="PTHR47396">
    <property type="entry name" value="TYPE I RESTRICTION ENZYME ECOKI R PROTEIN"/>
    <property type="match status" value="1"/>
</dbReference>
<dbReference type="PANTHER" id="PTHR47396:SF1">
    <property type="entry name" value="ATP-DEPENDENT HELICASE IRC3-RELATED"/>
    <property type="match status" value="1"/>
</dbReference>
<reference evidence="3" key="1">
    <citation type="submission" date="2018-05" db="EMBL/GenBank/DDBJ databases">
        <authorList>
            <person name="Liu B.-T."/>
        </authorList>
    </citation>
    <scope>NUCLEOTIDE SEQUENCE [LARGE SCALE GENOMIC DNA]</scope>
    <source>
        <strain evidence="3">WD6-1</strain>
    </source>
</reference>
<evidence type="ECO:0000313" key="2">
    <source>
        <dbReference type="EMBL" id="PWE17126.1"/>
    </source>
</evidence>
<dbReference type="GO" id="GO:0005829">
    <property type="term" value="C:cytosol"/>
    <property type="evidence" value="ECO:0007669"/>
    <property type="project" value="TreeGrafter"/>
</dbReference>
<keyword evidence="2" id="KW-0540">Nuclease</keyword>
<sequence>MNNPFFEEPILNSPYEYPGRHWALDLQGQPTGEVVDRRRRAEFITPVPQAKAQRDDPAQAQLGLRSGDVDLGGTLDPYPIINDIRAMVDRWRSIPNPADWGVTPTTERLLRHWRSHEFQGLRPFFCQVEAVETAIWLAEVAPNMGKRTEHILEHLNAANAEANPELFRIALKLATGAGKTTVMAMLIAWQALNKARRPNAQKFTKGFLIVAPGITIRDRLQVLQPNDPNSYYASRELVPADMLEELQQARIVITNYHAFRLRETMELSKVGRSFMKGHGEEPATTETEGAMVARVAKPLMGMRNIIVINDEAHHCYRERPETEEEKALKGAEKAEAEENSKAARLWINGIEAVKRKLGVRAVYDLSATPFFLSGSGYPEGTLFPWTVSDFSLMDAIECGIVKLPRIPISDNTIDRADMPKFRDLWRHIGTELPKGKRASGKFHDPLGIPPMLETALKALYGHYEDEFERWKNADIEVPPVFIVVCANTATSKMVHDYISGFRSPEGQFHNGRLEKFRNFDNNGEPLERPRTLLIDSSQLESGEGLSDDFKKVAEGEIERFKYELRQRGKLQEAENLTDADILREVMNTVGKKGALGESIRCVVSVSMLTEGWDCNTVTHVLGVRAFGTQLLCEQVIGRALRRQSYALNEEGRFDPEYADVLGIPFDFAAEPVRPKPTKPRETVHVHAVSPERDHLAITFPRVEGYRNELPPERLEARFNADSSMVLTPDMTGPTTTETGGIIGERNELSIDDAAQVRKSELIYNLTARLIYNKFRDAGGEPKMHLFGPLKRIVRRWLDDGYLVCKGGTVPGQLLYAYLADMAAERIADAVAPADGGEPVRKAVLDPYKPTGSTMDVNFTTSKTHRWKPEANKCHLNWIILDSDWEAEFCRIAEAHPRVLSYVKNHALGFEAPYLMGGQKRWYRPDFLLHVDDGNGPDDPLKLIVEISGYPKGDKAEKARTMRESWVKGVNNAKTFGRWDFVEFTEAYEMEAAFKRLIEDRLNAQPA</sequence>
<comment type="caution">
    <text evidence="2">The sequence shown here is derived from an EMBL/GenBank/DDBJ whole genome shotgun (WGS) entry which is preliminary data.</text>
</comment>
<proteinExistence type="predicted"/>
<dbReference type="Proteomes" id="UP000245168">
    <property type="component" value="Unassembled WGS sequence"/>
</dbReference>
<dbReference type="InterPro" id="IPR006935">
    <property type="entry name" value="Helicase/UvrB_N"/>
</dbReference>
<dbReference type="Gene3D" id="3.40.50.300">
    <property type="entry name" value="P-loop containing nucleotide triphosphate hydrolases"/>
    <property type="match status" value="2"/>
</dbReference>
<dbReference type="GO" id="GO:0004519">
    <property type="term" value="F:endonuclease activity"/>
    <property type="evidence" value="ECO:0007669"/>
    <property type="project" value="UniProtKB-KW"/>
</dbReference>
<name>A0A2U2BT31_9PROT</name>
<dbReference type="SUPFAM" id="SSF52540">
    <property type="entry name" value="P-loop containing nucleoside triphosphate hydrolases"/>
    <property type="match status" value="2"/>
</dbReference>